<reference evidence="5 6" key="1">
    <citation type="submission" date="2023-08" db="EMBL/GenBank/DDBJ databases">
        <title>Black Yeasts Isolated from many extreme environments.</title>
        <authorList>
            <person name="Coleine C."/>
            <person name="Stajich J.E."/>
            <person name="Selbmann L."/>
        </authorList>
    </citation>
    <scope>NUCLEOTIDE SEQUENCE [LARGE SCALE GENOMIC DNA]</scope>
    <source>
        <strain evidence="5 6">CCFEE 5910</strain>
    </source>
</reference>
<evidence type="ECO:0000313" key="6">
    <source>
        <dbReference type="Proteomes" id="UP001309876"/>
    </source>
</evidence>
<keyword evidence="3" id="KW-0539">Nucleus</keyword>
<evidence type="ECO:0000256" key="3">
    <source>
        <dbReference type="ARBA" id="ARBA00023242"/>
    </source>
</evidence>
<dbReference type="PANTHER" id="PTHR47424:SF4">
    <property type="entry name" value="ZN(II)2CYS6 TRANSCRIPTION FACTOR (EUROFUNG)"/>
    <property type="match status" value="1"/>
</dbReference>
<dbReference type="GO" id="GO:0000978">
    <property type="term" value="F:RNA polymerase II cis-regulatory region sequence-specific DNA binding"/>
    <property type="evidence" value="ECO:0007669"/>
    <property type="project" value="TreeGrafter"/>
</dbReference>
<dbReference type="CDD" id="cd12148">
    <property type="entry name" value="fungal_TF_MHR"/>
    <property type="match status" value="1"/>
</dbReference>
<dbReference type="GO" id="GO:0000435">
    <property type="term" value="P:positive regulation of transcription from RNA polymerase II promoter by galactose"/>
    <property type="evidence" value="ECO:0007669"/>
    <property type="project" value="TreeGrafter"/>
</dbReference>
<organism evidence="5 6">
    <name type="scientific">Lithohypha guttulata</name>
    <dbReference type="NCBI Taxonomy" id="1690604"/>
    <lineage>
        <taxon>Eukaryota</taxon>
        <taxon>Fungi</taxon>
        <taxon>Dikarya</taxon>
        <taxon>Ascomycota</taxon>
        <taxon>Pezizomycotina</taxon>
        <taxon>Eurotiomycetes</taxon>
        <taxon>Chaetothyriomycetidae</taxon>
        <taxon>Chaetothyriales</taxon>
        <taxon>Trichomeriaceae</taxon>
        <taxon>Lithohypha</taxon>
    </lineage>
</organism>
<evidence type="ECO:0000259" key="4">
    <source>
        <dbReference type="SMART" id="SM00906"/>
    </source>
</evidence>
<evidence type="ECO:0000256" key="2">
    <source>
        <dbReference type="ARBA" id="ARBA00023163"/>
    </source>
</evidence>
<dbReference type="SMART" id="SM00906">
    <property type="entry name" value="Fungal_trans"/>
    <property type="match status" value="1"/>
</dbReference>
<keyword evidence="6" id="KW-1185">Reference proteome</keyword>
<dbReference type="PANTHER" id="PTHR47424">
    <property type="entry name" value="REGULATORY PROTEIN GAL4"/>
    <property type="match status" value="1"/>
</dbReference>
<feature type="domain" description="Xylanolytic transcriptional activator regulatory" evidence="4">
    <location>
        <begin position="199"/>
        <end position="274"/>
    </location>
</feature>
<evidence type="ECO:0000256" key="1">
    <source>
        <dbReference type="ARBA" id="ARBA00023015"/>
    </source>
</evidence>
<dbReference type="GO" id="GO:0000981">
    <property type="term" value="F:DNA-binding transcription factor activity, RNA polymerase II-specific"/>
    <property type="evidence" value="ECO:0007669"/>
    <property type="project" value="TreeGrafter"/>
</dbReference>
<protein>
    <recommendedName>
        <fullName evidence="4">Xylanolytic transcriptional activator regulatory domain-containing protein</fullName>
    </recommendedName>
</protein>
<accession>A0AAN7SV33</accession>
<dbReference type="AlphaFoldDB" id="A0AAN7SV33"/>
<dbReference type="GO" id="GO:0006351">
    <property type="term" value="P:DNA-templated transcription"/>
    <property type="evidence" value="ECO:0007669"/>
    <property type="project" value="InterPro"/>
</dbReference>
<dbReference type="GO" id="GO:0008270">
    <property type="term" value="F:zinc ion binding"/>
    <property type="evidence" value="ECO:0007669"/>
    <property type="project" value="InterPro"/>
</dbReference>
<comment type="caution">
    <text evidence="5">The sequence shown here is derived from an EMBL/GenBank/DDBJ whole genome shotgun (WGS) entry which is preliminary data.</text>
</comment>
<dbReference type="InterPro" id="IPR007219">
    <property type="entry name" value="XnlR_reg_dom"/>
</dbReference>
<dbReference type="InterPro" id="IPR051127">
    <property type="entry name" value="Fungal_SecMet_Regulators"/>
</dbReference>
<dbReference type="EMBL" id="JAVRRJ010000008">
    <property type="protein sequence ID" value="KAK5082227.1"/>
    <property type="molecule type" value="Genomic_DNA"/>
</dbReference>
<dbReference type="Proteomes" id="UP001309876">
    <property type="component" value="Unassembled WGS sequence"/>
</dbReference>
<proteinExistence type="predicted"/>
<dbReference type="Pfam" id="PF04082">
    <property type="entry name" value="Fungal_trans"/>
    <property type="match status" value="1"/>
</dbReference>
<keyword evidence="1" id="KW-0805">Transcription regulation</keyword>
<sequence>MATIDDSSVHTIIGATPEEYHRAGFFGSSSAGTFMQNVKQLVEQKIGRAQQQNSTRVLQSAASAPLMISTGDARQKHIDYVLPSRRKADSLLAIYWNSIHVLYPYLDKVKTNQEYIDIWRGEGSAADEQSFLCLLNIMLALSSQVAGPPTDSEQEDPGHTFYLRAKDLLNLMGTGSVRSVQTFLLFGEYCQSTNEPQQSWVYAGLAIRAAQSLGLHLPQTSERVADLETRQLLRIVWYGCVLMDRMLAMTYGRPCMIGPRTGTLVPLPAIPPEAMHRQSDPGLSGRRTDDGLTMSFYVNHLKLFEILHDVLFQFYSSSADQSQPAGEAYEKYFGQSQGQLSVLGLDQRILDWERNLPEHFRVETYSLIDTSGSIPYRQAVVLHQIHLHVRLMLLRPVLSSFVTSDFHKQDSDATFWNQLGERIFLQCSVVCVQVAKEAIETIHKRGNDPGSLAPWWFNVLFLYTAATVLVAARLSSSILTELYENSIVEGCRKAISALEEYSNFNSAIKRLVTTLRLLYDAVPRQYFRLRQHPAILDGEKTLADIVESQQADWQNDIRVNTISDSFARGQQHSSFQPNHEYEPVSPAGLSWDLDHPFDPTDITWLTTVPFDA</sequence>
<keyword evidence="2" id="KW-0804">Transcription</keyword>
<name>A0AAN7SV33_9EURO</name>
<evidence type="ECO:0000313" key="5">
    <source>
        <dbReference type="EMBL" id="KAK5082227.1"/>
    </source>
</evidence>
<dbReference type="GO" id="GO:0005634">
    <property type="term" value="C:nucleus"/>
    <property type="evidence" value="ECO:0007669"/>
    <property type="project" value="TreeGrafter"/>
</dbReference>
<gene>
    <name evidence="5" type="ORF">LTR05_007371</name>
</gene>